<accession>A0A939C8J3</accession>
<comment type="caution">
    <text evidence="1">The sequence shown here is derived from an EMBL/GenBank/DDBJ whole genome shotgun (WGS) entry which is preliminary data.</text>
</comment>
<evidence type="ECO:0000313" key="2">
    <source>
        <dbReference type="Proteomes" id="UP000809243"/>
    </source>
</evidence>
<dbReference type="EMBL" id="JAFGDB010000015">
    <property type="protein sequence ID" value="MBN2066992.1"/>
    <property type="molecule type" value="Genomic_DNA"/>
</dbReference>
<dbReference type="AlphaFoldDB" id="A0A939C8J3"/>
<name>A0A939C8J3_9ARCH</name>
<reference evidence="1" key="1">
    <citation type="submission" date="2021-01" db="EMBL/GenBank/DDBJ databases">
        <title>Active Sulfur Cycling in an Early Earth Analoge.</title>
        <authorList>
            <person name="Hahn C.R."/>
            <person name="Youssef N.H."/>
            <person name="Elshahed M."/>
        </authorList>
    </citation>
    <scope>NUCLEOTIDE SEQUENCE</scope>
    <source>
        <strain evidence="1">Zod_Metabat.1151</strain>
    </source>
</reference>
<gene>
    <name evidence="1" type="ORF">JW744_00820</name>
</gene>
<proteinExistence type="predicted"/>
<evidence type="ECO:0000313" key="1">
    <source>
        <dbReference type="EMBL" id="MBN2066992.1"/>
    </source>
</evidence>
<organism evidence="1 2">
    <name type="scientific">Candidatus Iainarchaeum sp</name>
    <dbReference type="NCBI Taxonomy" id="3101447"/>
    <lineage>
        <taxon>Archaea</taxon>
        <taxon>Candidatus Iainarchaeota</taxon>
        <taxon>Candidatus Iainarchaeia</taxon>
        <taxon>Candidatus Iainarchaeales</taxon>
        <taxon>Candidatus Iainarchaeaceae</taxon>
        <taxon>Candidatus Iainarchaeum</taxon>
    </lineage>
</organism>
<sequence length="149" mass="15928">MDRKPMIAGLVLLGLAALFTYAYNQGSLTGFFGVAVEPVGLEEVSPVLSFTVLKQTTLEASLNNSALKECPQETVVQVLVRNTGESPAEKLFLNFGPGIRVVGCSNCRLDLVEPSEQALISAVLCIESEQTNSLVVGSANSNRIELQLE</sequence>
<dbReference type="Proteomes" id="UP000809243">
    <property type="component" value="Unassembled WGS sequence"/>
</dbReference>
<protein>
    <submittedName>
        <fullName evidence="1">Uncharacterized protein</fullName>
    </submittedName>
</protein>